<dbReference type="PANTHER" id="PTHR24205">
    <property type="entry name" value="FOUR AND A HALF LIM DOMAINS PROTEIN"/>
    <property type="match status" value="1"/>
</dbReference>
<dbReference type="Pfam" id="PF25076">
    <property type="entry name" value="LIM_FHL2-3_N"/>
    <property type="match status" value="1"/>
</dbReference>
<dbReference type="PROSITE" id="PS00478">
    <property type="entry name" value="LIM_DOMAIN_1"/>
    <property type="match status" value="3"/>
</dbReference>
<dbReference type="GO" id="GO:0008270">
    <property type="term" value="F:zinc ion binding"/>
    <property type="evidence" value="ECO:0007669"/>
    <property type="project" value="UniProtKB-KW"/>
</dbReference>
<dbReference type="AlphaFoldDB" id="A0A7J7IUY1"/>
<keyword evidence="3" id="KW-0677">Repeat</keyword>
<dbReference type="GO" id="GO:0030018">
    <property type="term" value="C:Z disc"/>
    <property type="evidence" value="ECO:0007669"/>
    <property type="project" value="TreeGrafter"/>
</dbReference>
<keyword evidence="5 8" id="KW-0862">Zinc</keyword>
<feature type="domain" description="LIM zinc-binding" evidence="9">
    <location>
        <begin position="221"/>
        <end position="276"/>
    </location>
</feature>
<gene>
    <name evidence="10" type="ORF">EB796_024047</name>
</gene>
<evidence type="ECO:0000256" key="6">
    <source>
        <dbReference type="ARBA" id="ARBA00023038"/>
    </source>
</evidence>
<comment type="subcellular location">
    <subcellularLocation>
        <location evidence="1">Nucleus</location>
    </subcellularLocation>
</comment>
<dbReference type="SUPFAM" id="SSF57716">
    <property type="entry name" value="Glucocorticoid receptor-like (DNA-binding domain)"/>
    <property type="match status" value="4"/>
</dbReference>
<dbReference type="EMBL" id="VXIV02003371">
    <property type="protein sequence ID" value="KAF6017650.1"/>
    <property type="molecule type" value="Genomic_DNA"/>
</dbReference>
<dbReference type="PROSITE" id="PS50023">
    <property type="entry name" value="LIM_DOMAIN_2"/>
    <property type="match status" value="3"/>
</dbReference>
<dbReference type="PANTHER" id="PTHR24205:SF4">
    <property type="entry name" value="PROTEIN ESPINAS"/>
    <property type="match status" value="1"/>
</dbReference>
<dbReference type="GO" id="GO:0005634">
    <property type="term" value="C:nucleus"/>
    <property type="evidence" value="ECO:0007669"/>
    <property type="project" value="UniProtKB-SubCell"/>
</dbReference>
<evidence type="ECO:0000256" key="3">
    <source>
        <dbReference type="ARBA" id="ARBA00022737"/>
    </source>
</evidence>
<accession>A0A7J7IUY1</accession>
<evidence type="ECO:0000256" key="4">
    <source>
        <dbReference type="ARBA" id="ARBA00022771"/>
    </source>
</evidence>
<organism evidence="10 11">
    <name type="scientific">Bugula neritina</name>
    <name type="common">Brown bryozoan</name>
    <name type="synonym">Sertularia neritina</name>
    <dbReference type="NCBI Taxonomy" id="10212"/>
    <lineage>
        <taxon>Eukaryota</taxon>
        <taxon>Metazoa</taxon>
        <taxon>Spiralia</taxon>
        <taxon>Lophotrochozoa</taxon>
        <taxon>Bryozoa</taxon>
        <taxon>Gymnolaemata</taxon>
        <taxon>Cheilostomatida</taxon>
        <taxon>Flustrina</taxon>
        <taxon>Buguloidea</taxon>
        <taxon>Bugulidae</taxon>
        <taxon>Bugula</taxon>
    </lineage>
</organism>
<proteinExistence type="predicted"/>
<keyword evidence="6 8" id="KW-0440">LIM domain</keyword>
<evidence type="ECO:0000256" key="2">
    <source>
        <dbReference type="ARBA" id="ARBA00022723"/>
    </source>
</evidence>
<feature type="domain" description="LIM zinc-binding" evidence="9">
    <location>
        <begin position="37"/>
        <end position="98"/>
    </location>
</feature>
<protein>
    <recommendedName>
        <fullName evidence="9">LIM zinc-binding domain-containing protein</fullName>
    </recommendedName>
</protein>
<evidence type="ECO:0000313" key="10">
    <source>
        <dbReference type="EMBL" id="KAF6017650.1"/>
    </source>
</evidence>
<evidence type="ECO:0000256" key="1">
    <source>
        <dbReference type="ARBA" id="ARBA00004123"/>
    </source>
</evidence>
<keyword evidence="2 8" id="KW-0479">Metal-binding</keyword>
<dbReference type="Pfam" id="PF00412">
    <property type="entry name" value="LIM"/>
    <property type="match status" value="4"/>
</dbReference>
<keyword evidence="7" id="KW-0539">Nucleus</keyword>
<dbReference type="Proteomes" id="UP000593567">
    <property type="component" value="Unassembled WGS sequence"/>
</dbReference>
<evidence type="ECO:0000259" key="9">
    <source>
        <dbReference type="PROSITE" id="PS50023"/>
    </source>
</evidence>
<evidence type="ECO:0000256" key="7">
    <source>
        <dbReference type="ARBA" id="ARBA00023242"/>
    </source>
</evidence>
<evidence type="ECO:0000256" key="5">
    <source>
        <dbReference type="ARBA" id="ARBA00022833"/>
    </source>
</evidence>
<dbReference type="InterPro" id="IPR056807">
    <property type="entry name" value="LIM_FHL1/2/3/5_N"/>
</dbReference>
<dbReference type="SMART" id="SM00132">
    <property type="entry name" value="LIM"/>
    <property type="match status" value="4"/>
</dbReference>
<evidence type="ECO:0000313" key="11">
    <source>
        <dbReference type="Proteomes" id="UP000593567"/>
    </source>
</evidence>
<dbReference type="OrthoDB" id="274660at2759"/>
<keyword evidence="11" id="KW-1185">Reference proteome</keyword>
<reference evidence="10" key="1">
    <citation type="submission" date="2020-06" db="EMBL/GenBank/DDBJ databases">
        <title>Draft genome of Bugula neritina, a colonial animal packing powerful symbionts and potential medicines.</title>
        <authorList>
            <person name="Rayko M."/>
        </authorList>
    </citation>
    <scope>NUCLEOTIDE SEQUENCE [LARGE SCALE GENOMIC DNA]</scope>
    <source>
        <strain evidence="10">Kwan_BN1</strain>
    </source>
</reference>
<name>A0A7J7IUY1_BUGNE</name>
<sequence>MSTTICTSCTGSLMGKRYVLRDDKATCLKCYETKFANKCQKCKTAIGTGCKDVTYKDEHYHENCFLCACCNKTLANTQFLTHGSSLICEKCYNSDYAETCDVCRLIFKHGMEKIEYSGRRFHTNCFVCLKCHKCIGQNTFMPMGDKFMCTNCYNDSHASKCGGCGKIISKSGIRFEGLLFHKECFVCRSCRTCLAGVKFAVRDAHPFCTECFAKKFCKKCELCLKPIAGLGSSTKFVTFEGKQWHSQCFRCFQCTKNISGEGFSIKNSKIVCARCV</sequence>
<feature type="domain" description="LIM zinc-binding" evidence="9">
    <location>
        <begin position="159"/>
        <end position="218"/>
    </location>
</feature>
<keyword evidence="4" id="KW-0863">Zinc-finger</keyword>
<evidence type="ECO:0000256" key="8">
    <source>
        <dbReference type="PROSITE-ProRule" id="PRU00125"/>
    </source>
</evidence>
<dbReference type="InterPro" id="IPR001781">
    <property type="entry name" value="Znf_LIM"/>
</dbReference>
<dbReference type="GO" id="GO:0003712">
    <property type="term" value="F:transcription coregulator activity"/>
    <property type="evidence" value="ECO:0007669"/>
    <property type="project" value="TreeGrafter"/>
</dbReference>
<dbReference type="Gene3D" id="2.10.110.10">
    <property type="entry name" value="Cysteine Rich Protein"/>
    <property type="match status" value="4"/>
</dbReference>
<comment type="caution">
    <text evidence="10">The sequence shown here is derived from an EMBL/GenBank/DDBJ whole genome shotgun (WGS) entry which is preliminary data.</text>
</comment>